<protein>
    <submittedName>
        <fullName evidence="2">Uncharacterized protein</fullName>
    </submittedName>
</protein>
<dbReference type="RefSeq" id="WP_123266290.1">
    <property type="nucleotide sequence ID" value="NZ_RJUG01000004.1"/>
</dbReference>
<proteinExistence type="predicted"/>
<dbReference type="EMBL" id="RJUG01000004">
    <property type="protein sequence ID" value="ROI07977.1"/>
    <property type="molecule type" value="Genomic_DNA"/>
</dbReference>
<organism evidence="2 3">
    <name type="scientific">Kaistella daneshvariae</name>
    <dbReference type="NCBI Taxonomy" id="2487074"/>
    <lineage>
        <taxon>Bacteria</taxon>
        <taxon>Pseudomonadati</taxon>
        <taxon>Bacteroidota</taxon>
        <taxon>Flavobacteriia</taxon>
        <taxon>Flavobacteriales</taxon>
        <taxon>Weeksellaceae</taxon>
        <taxon>Chryseobacterium group</taxon>
        <taxon>Kaistella</taxon>
    </lineage>
</organism>
<dbReference type="InterPro" id="IPR043742">
    <property type="entry name" value="DUF5687"/>
</dbReference>
<feature type="transmembrane region" description="Helical" evidence="1">
    <location>
        <begin position="442"/>
        <end position="463"/>
    </location>
</feature>
<feature type="transmembrane region" description="Helical" evidence="1">
    <location>
        <begin position="374"/>
        <end position="397"/>
    </location>
</feature>
<sequence length="489" mass="56051">MYGQLLKLELLSFFRNPQFGANLAMKILMGFTYMWLGVSLVAVAFGLYFYSREELNADPIRVFSKYFLYYAVADLVIRYFMQQMPTQNIKPFLSQNISKKTMVNYTILKIFFNFFNWGYLLFMIPFCALLIFDGGFSVVKVLMFLTGIMFVFYFNNFLNILLNKKNAVLYVVAIIVGAIGIAEYLGYLKLSDYSEQIFYSFYEVPGMFLIPVLLTALTAYLAYRNILANFYLDRGLEMEKEVGKTENIEFLNRFGTMGTFINNDIRLLKRSKAAKSALFAGIFFLFYGLLYFSGKAYSTDFMRIFLGLFVTGGFLFMFGQRVPAWDSSYYQLMMTQNVPYRDYLKAKWSLVVLATTISIFLAVFYVFISWEFYLTIFAAGLYNLGVNSYLTLLAGAYNKKPIDLNSRAKSFGGGANNMNMKVVLILIPQMGVPMAVFAVAKYFFGLEMAVASLAALGLIGFLLRDKIFDQIVKTYKTQKYSTISAFKKV</sequence>
<feature type="transmembrane region" description="Helical" evidence="1">
    <location>
        <begin position="167"/>
        <end position="187"/>
    </location>
</feature>
<feature type="transmembrane region" description="Helical" evidence="1">
    <location>
        <begin position="273"/>
        <end position="292"/>
    </location>
</feature>
<evidence type="ECO:0000313" key="3">
    <source>
        <dbReference type="Proteomes" id="UP000270224"/>
    </source>
</evidence>
<keyword evidence="1" id="KW-0812">Transmembrane</keyword>
<name>A0A3N0WS92_9FLAO</name>
<keyword evidence="1" id="KW-0472">Membrane</keyword>
<evidence type="ECO:0000256" key="1">
    <source>
        <dbReference type="SAM" id="Phobius"/>
    </source>
</evidence>
<accession>A0A3N0WS92</accession>
<reference evidence="3" key="1">
    <citation type="submission" date="2018-11" db="EMBL/GenBank/DDBJ databases">
        <title>Proposal to divide the Flavobacteriaceae and reorganize its genera based on Amino Acid Identity values calculated from whole genome sequences.</title>
        <authorList>
            <person name="Nicholson A.C."/>
            <person name="Gulvik C.A."/>
            <person name="Whitney A.M."/>
            <person name="Humrighouse B.W."/>
            <person name="Bell M."/>
            <person name="Holmens B."/>
            <person name="Steigerwalt A."/>
            <person name="Villarma A."/>
            <person name="Sheth M."/>
            <person name="Batra D."/>
            <person name="Pryor J."/>
            <person name="Bernardet J.-F."/>
            <person name="Hugo C."/>
            <person name="Kampfer P."/>
            <person name="Newman J."/>
            <person name="Mcquiston J.R."/>
        </authorList>
    </citation>
    <scope>NUCLEOTIDE SEQUENCE [LARGE SCALE GENOMIC DNA]</scope>
    <source>
        <strain evidence="3">H3056</strain>
    </source>
</reference>
<dbReference type="OrthoDB" id="1014144at2"/>
<feature type="transmembrane region" description="Helical" evidence="1">
    <location>
        <begin position="304"/>
        <end position="325"/>
    </location>
</feature>
<dbReference type="Pfam" id="PF18940">
    <property type="entry name" value="DUF5687"/>
    <property type="match status" value="1"/>
</dbReference>
<comment type="caution">
    <text evidence="2">The sequence shown here is derived from an EMBL/GenBank/DDBJ whole genome shotgun (WGS) entry which is preliminary data.</text>
</comment>
<dbReference type="Proteomes" id="UP000270224">
    <property type="component" value="Unassembled WGS sequence"/>
</dbReference>
<dbReference type="AlphaFoldDB" id="A0A3N0WS92"/>
<keyword evidence="1" id="KW-1133">Transmembrane helix</keyword>
<feature type="transmembrane region" description="Helical" evidence="1">
    <location>
        <begin position="199"/>
        <end position="223"/>
    </location>
</feature>
<evidence type="ECO:0000313" key="2">
    <source>
        <dbReference type="EMBL" id="ROI07977.1"/>
    </source>
</evidence>
<feature type="transmembrane region" description="Helical" evidence="1">
    <location>
        <begin position="27"/>
        <end position="50"/>
    </location>
</feature>
<gene>
    <name evidence="2" type="ORF">EGI11_09950</name>
</gene>
<feature type="transmembrane region" description="Helical" evidence="1">
    <location>
        <begin position="102"/>
        <end position="132"/>
    </location>
</feature>
<feature type="transmembrane region" description="Helical" evidence="1">
    <location>
        <begin position="346"/>
        <end position="368"/>
    </location>
</feature>
<feature type="transmembrane region" description="Helical" evidence="1">
    <location>
        <begin position="138"/>
        <end position="155"/>
    </location>
</feature>
<feature type="transmembrane region" description="Helical" evidence="1">
    <location>
        <begin position="418"/>
        <end position="436"/>
    </location>
</feature>